<evidence type="ECO:0000313" key="2">
    <source>
        <dbReference type="WBParaSite" id="EEL_0000756401-mRNA-1"/>
    </source>
</evidence>
<organism evidence="1 2">
    <name type="scientific">Elaeophora elaphi</name>
    <dbReference type="NCBI Taxonomy" id="1147741"/>
    <lineage>
        <taxon>Eukaryota</taxon>
        <taxon>Metazoa</taxon>
        <taxon>Ecdysozoa</taxon>
        <taxon>Nematoda</taxon>
        <taxon>Chromadorea</taxon>
        <taxon>Rhabditida</taxon>
        <taxon>Spirurina</taxon>
        <taxon>Spiruromorpha</taxon>
        <taxon>Filarioidea</taxon>
        <taxon>Onchocercidae</taxon>
        <taxon>Elaeophora</taxon>
    </lineage>
</organism>
<accession>A0A0R3RZ27</accession>
<dbReference type="AlphaFoldDB" id="A0A0R3RZ27"/>
<protein>
    <submittedName>
        <fullName evidence="2">FHA domain-containing protein</fullName>
    </submittedName>
</protein>
<keyword evidence="1" id="KW-1185">Reference proteome</keyword>
<dbReference type="Proteomes" id="UP000050640">
    <property type="component" value="Unplaced"/>
</dbReference>
<dbReference type="WBParaSite" id="EEL_0000756401-mRNA-1">
    <property type="protein sequence ID" value="EEL_0000756401-mRNA-1"/>
    <property type="gene ID" value="EEL_0000756401"/>
</dbReference>
<evidence type="ECO:0000313" key="1">
    <source>
        <dbReference type="Proteomes" id="UP000050640"/>
    </source>
</evidence>
<name>A0A0R3RZ27_9BILA</name>
<sequence>MIQKQDAGMILYDQRPADWGTDPEVLYGWGNISSATKIFLTPLSIEVIQRLAERAEMMLTAVNPISIVQHAYASCAFKYHKQPIIEKSNLFNQDSLLPEVSARFGLPPLSITFFQGNIIDDKLLRINNNNNSACATATHCTVMMIFGQECYLNVSSNNQNDMQMICFDAQTFYHTQFAKIVYMRENKIIIDGWQANFSTNWQKLDISKRLRHSNLVILNELNVPNILLKGLINRQSQFYMINGGEIIIRTGKPRLRISSGDGYLDKQRFRTFQLHLLLFH</sequence>
<reference evidence="2" key="1">
    <citation type="submission" date="2017-02" db="UniProtKB">
        <authorList>
            <consortium name="WormBaseParasite"/>
        </authorList>
    </citation>
    <scope>IDENTIFICATION</scope>
</reference>
<proteinExistence type="predicted"/>